<dbReference type="RefSeq" id="WP_064214073.1">
    <property type="nucleotide sequence ID" value="NZ_LUCQ01000061.1"/>
</dbReference>
<organism evidence="1 2">
    <name type="scientific">Anoxybacillus flavithermus</name>
    <dbReference type="NCBI Taxonomy" id="33934"/>
    <lineage>
        <taxon>Bacteria</taxon>
        <taxon>Bacillati</taxon>
        <taxon>Bacillota</taxon>
        <taxon>Bacilli</taxon>
        <taxon>Bacillales</taxon>
        <taxon>Anoxybacillaceae</taxon>
        <taxon>Anoxybacillus</taxon>
    </lineage>
</organism>
<dbReference type="PATRIC" id="fig|33934.7.peg.2017"/>
<dbReference type="EMBL" id="LUCQ01000061">
    <property type="protein sequence ID" value="OAO80944.1"/>
    <property type="molecule type" value="Genomic_DNA"/>
</dbReference>
<dbReference type="Proteomes" id="UP000078336">
    <property type="component" value="Unassembled WGS sequence"/>
</dbReference>
<dbReference type="AlphaFoldDB" id="A0A178TIQ6"/>
<comment type="caution">
    <text evidence="1">The sequence shown here is derived from an EMBL/GenBank/DDBJ whole genome shotgun (WGS) entry which is preliminary data.</text>
</comment>
<keyword evidence="2" id="KW-1185">Reference proteome</keyword>
<accession>A0A178TIQ6</accession>
<protein>
    <recommendedName>
        <fullName evidence="3">DUF5659 domain-containing protein</fullName>
    </recommendedName>
</protein>
<gene>
    <name evidence="1" type="ORF">TAF16_0883</name>
</gene>
<evidence type="ECO:0008006" key="3">
    <source>
        <dbReference type="Google" id="ProtNLM"/>
    </source>
</evidence>
<dbReference type="OrthoDB" id="2971771at2"/>
<reference evidence="1 2" key="1">
    <citation type="submission" date="2016-03" db="EMBL/GenBank/DDBJ databases">
        <title>Spore heat resistance.</title>
        <authorList>
            <person name="Boekhorst J."/>
            <person name="Berendsen E.M."/>
            <person name="Wells-Bennik M.H."/>
            <person name="Kuipers O.P."/>
        </authorList>
    </citation>
    <scope>NUCLEOTIDE SEQUENCE [LARGE SCALE GENOMIC DNA]</scope>
    <source>
        <strain evidence="1 2">AF16</strain>
    </source>
</reference>
<name>A0A178TIQ6_9BACL</name>
<evidence type="ECO:0000313" key="1">
    <source>
        <dbReference type="EMBL" id="OAO80944.1"/>
    </source>
</evidence>
<sequence>MAKNYFFCYDKRLADFLRYEKNIEYITKAYADRTLKKFYLFSVTDELNQAIKEYHASVKSGKKVTENTLV</sequence>
<proteinExistence type="predicted"/>
<evidence type="ECO:0000313" key="2">
    <source>
        <dbReference type="Proteomes" id="UP000078336"/>
    </source>
</evidence>